<dbReference type="Pfam" id="PF21743">
    <property type="entry name" value="PTM_DIR17_Tudor"/>
    <property type="match status" value="2"/>
</dbReference>
<dbReference type="CDD" id="cd20401">
    <property type="entry name" value="Tudor_AtPTM-like"/>
    <property type="match status" value="2"/>
</dbReference>
<reference evidence="2" key="1">
    <citation type="submission" date="2017-12" db="EMBL/GenBank/DDBJ databases">
        <authorList>
            <person name="Barbosa P."/>
            <person name="Usie A."/>
            <person name="Ramos A.M."/>
        </authorList>
    </citation>
    <scope>NUCLEOTIDE SEQUENCE</scope>
    <source>
        <strain evidence="2">HL8</strain>
        <tissue evidence="2">Leaves</tissue>
    </source>
</reference>
<comment type="caution">
    <text evidence="2">The sequence shown here is derived from an EMBL/GenBank/DDBJ whole genome shotgun (WGS) entry which is preliminary data.</text>
</comment>
<dbReference type="InterPro" id="IPR047365">
    <property type="entry name" value="Tudor_AtPTM-like"/>
</dbReference>
<protein>
    <submittedName>
        <fullName evidence="2">Dirigent protein 17</fullName>
    </submittedName>
</protein>
<dbReference type="SUPFAM" id="SSF160574">
    <property type="entry name" value="BT0923-like"/>
    <property type="match status" value="1"/>
</dbReference>
<dbReference type="AlphaFoldDB" id="A0AAW0M5Z9"/>
<reference evidence="2" key="2">
    <citation type="journal article" date="2018" name="Sci. Data">
        <title>The draft genome sequence of cork oak.</title>
        <authorList>
            <person name="Ramos A.M."/>
            <person name="Usie A."/>
            <person name="Barbosa P."/>
            <person name="Barros P.M."/>
            <person name="Capote T."/>
            <person name="Chaves I."/>
            <person name="Simoes F."/>
            <person name="Abreu I."/>
            <person name="Carrasquinho I."/>
            <person name="Faro C."/>
            <person name="Guimaraes J.B."/>
            <person name="Mendonca D."/>
            <person name="Nobrega F."/>
            <person name="Rodrigues L."/>
            <person name="Saibo N.J.M."/>
            <person name="Varela M.C."/>
            <person name="Egas C."/>
            <person name="Matos J."/>
            <person name="Miguel C.M."/>
            <person name="Oliveira M.M."/>
            <person name="Ricardo C.P."/>
            <person name="Goncalves S."/>
        </authorList>
    </citation>
    <scope>NUCLEOTIDE SEQUENCE [LARGE SCALE GENOMIC DNA]</scope>
    <source>
        <strain evidence="2">HL8</strain>
    </source>
</reference>
<evidence type="ECO:0000313" key="2">
    <source>
        <dbReference type="EMBL" id="KAK7859427.1"/>
    </source>
</evidence>
<name>A0AAW0M5Z9_QUESU</name>
<feature type="domain" description="PTM/DIR17-like Tudor" evidence="1">
    <location>
        <begin position="111"/>
        <end position="155"/>
    </location>
</feature>
<gene>
    <name evidence="2" type="primary">DIR17_2</name>
    <name evidence="2" type="ORF">CFP56_005931</name>
</gene>
<proteinExistence type="predicted"/>
<accession>A0AAW0M5Z9</accession>
<organism evidence="2">
    <name type="scientific">Quercus suber</name>
    <name type="common">Cork oak</name>
    <dbReference type="NCBI Taxonomy" id="58331"/>
    <lineage>
        <taxon>Eukaryota</taxon>
        <taxon>Viridiplantae</taxon>
        <taxon>Streptophyta</taxon>
        <taxon>Embryophyta</taxon>
        <taxon>Tracheophyta</taxon>
        <taxon>Spermatophyta</taxon>
        <taxon>Magnoliopsida</taxon>
        <taxon>eudicotyledons</taxon>
        <taxon>Gunneridae</taxon>
        <taxon>Pentapetalae</taxon>
        <taxon>rosids</taxon>
        <taxon>fabids</taxon>
        <taxon>Fagales</taxon>
        <taxon>Fagaceae</taxon>
        <taxon>Quercus</taxon>
    </lineage>
</organism>
<sequence>MENTSTEQEPESSSTGIFKLPGEPAIVINGVPNVSANDSTPVLGNTVNDAESNRNTAFGDWLEGRVVQKLFGNRYFSGVVTEFDKEAGWYRVVYEDGDFEDLDWHELEEVVQKLFGNRYFSGVVTEFDKEAGWYRVVYEDGDFEDLDWHELEEVLQPLDITVPLRSLALKTNKKIQKLLHKSGKNVAQSRARQVKHVGSRNKKIVEYREAS</sequence>
<dbReference type="EMBL" id="PKMF04000012">
    <property type="protein sequence ID" value="KAK7859427.1"/>
    <property type="molecule type" value="Genomic_DNA"/>
</dbReference>
<reference evidence="2" key="3">
    <citation type="submission" date="2023-07" db="EMBL/GenBank/DDBJ databases">
        <title>An improved reference 1 genome and first organelle genomes of Quercus suber.</title>
        <authorList>
            <consortium name="Genosuber Consortium"/>
            <person name="Usie A."/>
            <person name="Serra O."/>
            <person name="Barros P."/>
        </authorList>
    </citation>
    <scope>NUCLEOTIDE SEQUENCE</scope>
    <source>
        <strain evidence="2">HL8</strain>
        <tissue evidence="2">Leaves</tissue>
    </source>
</reference>
<dbReference type="Gene3D" id="2.30.30.140">
    <property type="match status" value="2"/>
</dbReference>
<feature type="domain" description="PTM/DIR17-like Tudor" evidence="1">
    <location>
        <begin position="64"/>
        <end position="110"/>
    </location>
</feature>
<dbReference type="PANTHER" id="PTHR37384">
    <property type="entry name" value="OS01G0835600 PROTEIN"/>
    <property type="match status" value="1"/>
</dbReference>
<dbReference type="PANTHER" id="PTHR37384:SF1">
    <property type="entry name" value="OS01G0835600 PROTEIN"/>
    <property type="match status" value="1"/>
</dbReference>
<evidence type="ECO:0000259" key="1">
    <source>
        <dbReference type="Pfam" id="PF21743"/>
    </source>
</evidence>